<accession>A0A7Z0Y6X3</accession>
<dbReference type="InterPro" id="IPR010095">
    <property type="entry name" value="Cas12f1-like_TNB"/>
</dbReference>
<evidence type="ECO:0000256" key="1">
    <source>
        <dbReference type="ARBA" id="ARBA00008761"/>
    </source>
</evidence>
<keyword evidence="7" id="KW-0233">DNA recombination</keyword>
<dbReference type="GO" id="GO:0003677">
    <property type="term" value="F:DNA binding"/>
    <property type="evidence" value="ECO:0007669"/>
    <property type="project" value="UniProtKB-KW"/>
</dbReference>
<dbReference type="NCBIfam" id="TIGR01766">
    <property type="entry name" value="IS200/IS605 family accessory protein TnpB-like domain"/>
    <property type="match status" value="1"/>
</dbReference>
<feature type="domain" description="Probable transposase IS891/IS1136/IS1341" evidence="8">
    <location>
        <begin position="206"/>
        <end position="313"/>
    </location>
</feature>
<comment type="caution">
    <text evidence="11">The sequence shown here is derived from an EMBL/GenBank/DDBJ whole genome shotgun (WGS) entry which is preliminary data.</text>
</comment>
<name>A0A7Z0Y6X3_SALDZ</name>
<evidence type="ECO:0000259" key="8">
    <source>
        <dbReference type="Pfam" id="PF01385"/>
    </source>
</evidence>
<dbReference type="GO" id="GO:0046872">
    <property type="term" value="F:metal ion binding"/>
    <property type="evidence" value="ECO:0007669"/>
    <property type="project" value="UniProtKB-KW"/>
</dbReference>
<keyword evidence="3" id="KW-0815">Transposition</keyword>
<feature type="domain" description="Cas12f1-like TNB" evidence="9">
    <location>
        <begin position="326"/>
        <end position="393"/>
    </location>
</feature>
<organism evidence="11">
    <name type="scientific">Salmonella enterica subsp. diarizonae serovar Rough:r:z</name>
    <dbReference type="NCBI Taxonomy" id="1974321"/>
    <lineage>
        <taxon>Bacteria</taxon>
        <taxon>Pseudomonadati</taxon>
        <taxon>Pseudomonadota</taxon>
        <taxon>Gammaproteobacteria</taxon>
        <taxon>Enterobacterales</taxon>
        <taxon>Enterobacteriaceae</taxon>
        <taxon>Salmonella</taxon>
    </lineage>
</organism>
<comment type="similarity">
    <text evidence="1">In the C-terminal section; belongs to the transposase 35 family.</text>
</comment>
<dbReference type="InterPro" id="IPR021027">
    <property type="entry name" value="Transposase_put_HTH"/>
</dbReference>
<evidence type="ECO:0000256" key="4">
    <source>
        <dbReference type="ARBA" id="ARBA00022723"/>
    </source>
</evidence>
<keyword evidence="6" id="KW-0238">DNA-binding</keyword>
<proteinExistence type="inferred from homology"/>
<dbReference type="Pfam" id="PF01385">
    <property type="entry name" value="OrfB_IS605"/>
    <property type="match status" value="1"/>
</dbReference>
<dbReference type="InterPro" id="IPR001959">
    <property type="entry name" value="Transposase"/>
</dbReference>
<evidence type="ECO:0000256" key="5">
    <source>
        <dbReference type="ARBA" id="ARBA00022833"/>
    </source>
</evidence>
<dbReference type="NCBIfam" id="NF040570">
    <property type="entry name" value="guided_TnpB"/>
    <property type="match status" value="1"/>
</dbReference>
<sequence length="427" mass="48401">MNLRVRPRTIGRRYKRGNCVTFFDLLQYGLHFSAYFVSHMKRAYKYRFYPTPGQVELLAQTFGCVRFVYNSILRWRTDAYYKRQEKIGYTQASARLTALKKEPEFAWLNDVSSVPLQQALRHQQAGLSNFFAGRARYPTFKSKRHKQAATLTDAAFKYRDGRLYMAKSKAPLDVRWSRPLPSVPSTVTVSKDAAGRYFVSCLCESEPASLPLTSSMVGIDVGLKDVFVTDSGFRSGNPRHTAKYAARLALLQRRLSKKAKGSKNRARARLKVARLHAKIADCRMDALHKATRKLINENQVVCVESLKVKNMLRNPSLSKAIADAGWSEFVRQLRYKGEWAGRSVVAIEQFFPSSKRCSRCGFTMKKMPLDVRKWHCPECGADHDRDINAARNIKAAGLAVLACGEPVIPEPLNAAPVRLRETRILAL</sequence>
<keyword evidence="5" id="KW-0862">Zinc</keyword>
<reference evidence="11" key="1">
    <citation type="submission" date="2017-03" db="EMBL/GenBank/DDBJ databases">
        <title>Salmonella serotype comparative study.</title>
        <authorList>
            <person name="Liao J."/>
        </authorList>
    </citation>
    <scope>NUCLEOTIDE SEQUENCE [LARGE SCALE GENOMIC DNA]</scope>
    <source>
        <strain evidence="11">NY_FSL S10-1123</strain>
    </source>
</reference>
<evidence type="ECO:0000256" key="2">
    <source>
        <dbReference type="ARBA" id="ARBA00011044"/>
    </source>
</evidence>
<dbReference type="Proteomes" id="UP000868516">
    <property type="component" value="Unassembled WGS sequence"/>
</dbReference>
<dbReference type="AlphaFoldDB" id="A0A7Z0Y6X3"/>
<dbReference type="GO" id="GO:0006310">
    <property type="term" value="P:DNA recombination"/>
    <property type="evidence" value="ECO:0007669"/>
    <property type="project" value="UniProtKB-KW"/>
</dbReference>
<dbReference type="InterPro" id="IPR051399">
    <property type="entry name" value="RNA-guided_DNA_endo/Transpos"/>
</dbReference>
<protein>
    <submittedName>
        <fullName evidence="11">Transposase</fullName>
    </submittedName>
</protein>
<evidence type="ECO:0000259" key="9">
    <source>
        <dbReference type="Pfam" id="PF07282"/>
    </source>
</evidence>
<dbReference type="EMBL" id="NBRZ01000004">
    <property type="protein sequence ID" value="OSG83201.1"/>
    <property type="molecule type" value="Genomic_DNA"/>
</dbReference>
<evidence type="ECO:0000313" key="11">
    <source>
        <dbReference type="EMBL" id="OSG83201.1"/>
    </source>
</evidence>
<evidence type="ECO:0000256" key="3">
    <source>
        <dbReference type="ARBA" id="ARBA00022578"/>
    </source>
</evidence>
<keyword evidence="4" id="KW-0479">Metal-binding</keyword>
<comment type="similarity">
    <text evidence="2">In the N-terminal section; belongs to the transposase 2 family.</text>
</comment>
<dbReference type="Pfam" id="PF12323">
    <property type="entry name" value="HTH_OrfB_IS605"/>
    <property type="match status" value="1"/>
</dbReference>
<gene>
    <name evidence="11" type="ORF">R545_08860</name>
</gene>
<evidence type="ECO:0000256" key="6">
    <source>
        <dbReference type="ARBA" id="ARBA00023125"/>
    </source>
</evidence>
<feature type="domain" description="Transposase putative helix-turn-helix" evidence="10">
    <location>
        <begin position="40"/>
        <end position="84"/>
    </location>
</feature>
<evidence type="ECO:0000259" key="10">
    <source>
        <dbReference type="Pfam" id="PF12323"/>
    </source>
</evidence>
<dbReference type="GO" id="GO:0032196">
    <property type="term" value="P:transposition"/>
    <property type="evidence" value="ECO:0007669"/>
    <property type="project" value="UniProtKB-KW"/>
</dbReference>
<evidence type="ECO:0000256" key="7">
    <source>
        <dbReference type="ARBA" id="ARBA00023172"/>
    </source>
</evidence>
<dbReference type="PANTHER" id="PTHR30405">
    <property type="entry name" value="TRANSPOSASE"/>
    <property type="match status" value="1"/>
</dbReference>
<dbReference type="PANTHER" id="PTHR30405:SF25">
    <property type="entry name" value="RNA-GUIDED DNA ENDONUCLEASE INSQ-RELATED"/>
    <property type="match status" value="1"/>
</dbReference>
<dbReference type="Pfam" id="PF07282">
    <property type="entry name" value="Cas12f1-like_TNB"/>
    <property type="match status" value="1"/>
</dbReference>